<dbReference type="InterPro" id="IPR004843">
    <property type="entry name" value="Calcineurin-like_PHP"/>
</dbReference>
<evidence type="ECO:0000313" key="2">
    <source>
        <dbReference type="EMBL" id="GAA4040348.1"/>
    </source>
</evidence>
<protein>
    <submittedName>
        <fullName evidence="2">Metallophosphoesterase family protein</fullName>
    </submittedName>
</protein>
<gene>
    <name evidence="2" type="ORF">GCM10022281_21640</name>
</gene>
<proteinExistence type="predicted"/>
<comment type="caution">
    <text evidence="2">The sequence shown here is derived from an EMBL/GenBank/DDBJ whole genome shotgun (WGS) entry which is preliminary data.</text>
</comment>
<dbReference type="Gene3D" id="3.60.21.10">
    <property type="match status" value="1"/>
</dbReference>
<evidence type="ECO:0000259" key="1">
    <source>
        <dbReference type="Pfam" id="PF00149"/>
    </source>
</evidence>
<dbReference type="PANTHER" id="PTHR42850:SF4">
    <property type="entry name" value="ZINC-DEPENDENT ENDOPOLYPHOSPHATASE"/>
    <property type="match status" value="1"/>
</dbReference>
<dbReference type="EMBL" id="BAABBR010000001">
    <property type="protein sequence ID" value="GAA4040348.1"/>
    <property type="molecule type" value="Genomic_DNA"/>
</dbReference>
<dbReference type="SUPFAM" id="SSF56300">
    <property type="entry name" value="Metallo-dependent phosphatases"/>
    <property type="match status" value="1"/>
</dbReference>
<reference evidence="3" key="1">
    <citation type="journal article" date="2019" name="Int. J. Syst. Evol. Microbiol.">
        <title>The Global Catalogue of Microorganisms (GCM) 10K type strain sequencing project: providing services to taxonomists for standard genome sequencing and annotation.</title>
        <authorList>
            <consortium name="The Broad Institute Genomics Platform"/>
            <consortium name="The Broad Institute Genome Sequencing Center for Infectious Disease"/>
            <person name="Wu L."/>
            <person name="Ma J."/>
        </authorList>
    </citation>
    <scope>NUCLEOTIDE SEQUENCE [LARGE SCALE GENOMIC DNA]</scope>
    <source>
        <strain evidence="3">JCM 17564</strain>
    </source>
</reference>
<sequence>MRRFFTSKPAKRRGQDGWRAYVVGDVHGRLDLLDDLLARIEADHANRSVKRGLIVFLGDLIDRGPASAGVVERIRTLKLPGFSTVAITGNHEEVLRRILDGEAGEIAGWLRYGGAETLQSYGLDPDQLRVLGQAEQQERILAAIPEAHRHFYATMADSLRFGDYLLVHAGIRPGVDLDQQKLHDLRWIREPFLSDTRDHGVAVVHGHTISEAVEVVGSRIGIDTGAYSTGRLTAFAIEGKGRWLIDTIDGMRERESSRV</sequence>
<accession>A0ABP7UCM8</accession>
<evidence type="ECO:0000313" key="3">
    <source>
        <dbReference type="Proteomes" id="UP001424459"/>
    </source>
</evidence>
<dbReference type="InterPro" id="IPR050126">
    <property type="entry name" value="Ap4A_hydrolase"/>
</dbReference>
<keyword evidence="3" id="KW-1185">Reference proteome</keyword>
<name>A0ABP7UCM8_9SPHN</name>
<organism evidence="2 3">
    <name type="scientific">Sphingomonas rosea</name>
    <dbReference type="NCBI Taxonomy" id="335605"/>
    <lineage>
        <taxon>Bacteria</taxon>
        <taxon>Pseudomonadati</taxon>
        <taxon>Pseudomonadota</taxon>
        <taxon>Alphaproteobacteria</taxon>
        <taxon>Sphingomonadales</taxon>
        <taxon>Sphingomonadaceae</taxon>
        <taxon>Sphingomonas</taxon>
    </lineage>
</organism>
<dbReference type="InterPro" id="IPR029052">
    <property type="entry name" value="Metallo-depent_PP-like"/>
</dbReference>
<dbReference type="PANTHER" id="PTHR42850">
    <property type="entry name" value="METALLOPHOSPHOESTERASE"/>
    <property type="match status" value="1"/>
</dbReference>
<dbReference type="RefSeq" id="WP_344697094.1">
    <property type="nucleotide sequence ID" value="NZ_BAABBR010000001.1"/>
</dbReference>
<dbReference type="Pfam" id="PF00149">
    <property type="entry name" value="Metallophos"/>
    <property type="match status" value="1"/>
</dbReference>
<feature type="domain" description="Calcineurin-like phosphoesterase" evidence="1">
    <location>
        <begin position="21"/>
        <end position="209"/>
    </location>
</feature>
<dbReference type="Proteomes" id="UP001424459">
    <property type="component" value="Unassembled WGS sequence"/>
</dbReference>